<dbReference type="InterPro" id="IPR017464">
    <property type="entry name" value="Sugar_tfrase_EpsB_2"/>
</dbReference>
<dbReference type="Proteomes" id="UP000295367">
    <property type="component" value="Unassembled WGS sequence"/>
</dbReference>
<organism evidence="9 10">
    <name type="scientific">Sulfurirhabdus autotrophica</name>
    <dbReference type="NCBI Taxonomy" id="1706046"/>
    <lineage>
        <taxon>Bacteria</taxon>
        <taxon>Pseudomonadati</taxon>
        <taxon>Pseudomonadota</taxon>
        <taxon>Betaproteobacteria</taxon>
        <taxon>Nitrosomonadales</taxon>
        <taxon>Sulfuricellaceae</taxon>
        <taxon>Sulfurirhabdus</taxon>
    </lineage>
</organism>
<dbReference type="Gene3D" id="3.40.50.720">
    <property type="entry name" value="NAD(P)-binding Rossmann-like Domain"/>
    <property type="match status" value="1"/>
</dbReference>
<evidence type="ECO:0000256" key="7">
    <source>
        <dbReference type="SAM" id="Phobius"/>
    </source>
</evidence>
<dbReference type="GO" id="GO:0016780">
    <property type="term" value="F:phosphotransferase activity, for other substituted phosphate groups"/>
    <property type="evidence" value="ECO:0007669"/>
    <property type="project" value="TreeGrafter"/>
</dbReference>
<evidence type="ECO:0000313" key="9">
    <source>
        <dbReference type="EMBL" id="TCV82401.1"/>
    </source>
</evidence>
<dbReference type="GO" id="GO:0016020">
    <property type="term" value="C:membrane"/>
    <property type="evidence" value="ECO:0007669"/>
    <property type="project" value="UniProtKB-SubCell"/>
</dbReference>
<protein>
    <submittedName>
        <fullName evidence="9">Sugar transferase (PEP-CTERM system associated)/exopolysaccharide biosynthesis polyprenyl glycosylphosphotransferase</fullName>
    </submittedName>
</protein>
<keyword evidence="5 7" id="KW-1133">Transmembrane helix</keyword>
<dbReference type="InterPro" id="IPR017475">
    <property type="entry name" value="EPS_sugar_tfrase"/>
</dbReference>
<comment type="similarity">
    <text evidence="2">Belongs to the bacterial sugar transferase family.</text>
</comment>
<dbReference type="Pfam" id="PF02397">
    <property type="entry name" value="Bac_transf"/>
    <property type="match status" value="1"/>
</dbReference>
<dbReference type="AlphaFoldDB" id="A0A4R3XUJ4"/>
<reference evidence="9 10" key="1">
    <citation type="submission" date="2019-03" db="EMBL/GenBank/DDBJ databases">
        <title>Genomic Encyclopedia of Type Strains, Phase IV (KMG-IV): sequencing the most valuable type-strain genomes for metagenomic binning, comparative biology and taxonomic classification.</title>
        <authorList>
            <person name="Goeker M."/>
        </authorList>
    </citation>
    <scope>NUCLEOTIDE SEQUENCE [LARGE SCALE GENOMIC DNA]</scope>
    <source>
        <strain evidence="9 10">DSM 100309</strain>
    </source>
</reference>
<dbReference type="EMBL" id="SMCO01000021">
    <property type="protein sequence ID" value="TCV82401.1"/>
    <property type="molecule type" value="Genomic_DNA"/>
</dbReference>
<dbReference type="NCBIfam" id="TIGR03025">
    <property type="entry name" value="EPS_sugtrans"/>
    <property type="match status" value="1"/>
</dbReference>
<feature type="transmembrane region" description="Helical" evidence="7">
    <location>
        <begin position="7"/>
        <end position="30"/>
    </location>
</feature>
<evidence type="ECO:0000256" key="6">
    <source>
        <dbReference type="ARBA" id="ARBA00023136"/>
    </source>
</evidence>
<evidence type="ECO:0000256" key="5">
    <source>
        <dbReference type="ARBA" id="ARBA00022989"/>
    </source>
</evidence>
<evidence type="ECO:0000256" key="1">
    <source>
        <dbReference type="ARBA" id="ARBA00004141"/>
    </source>
</evidence>
<feature type="transmembrane region" description="Helical" evidence="7">
    <location>
        <begin position="117"/>
        <end position="137"/>
    </location>
</feature>
<keyword evidence="6 7" id="KW-0472">Membrane</keyword>
<evidence type="ECO:0000256" key="2">
    <source>
        <dbReference type="ARBA" id="ARBA00006464"/>
    </source>
</evidence>
<evidence type="ECO:0000256" key="4">
    <source>
        <dbReference type="ARBA" id="ARBA00022692"/>
    </source>
</evidence>
<dbReference type="OrthoDB" id="9808602at2"/>
<keyword evidence="4 7" id="KW-0812">Transmembrane</keyword>
<keyword evidence="10" id="KW-1185">Reference proteome</keyword>
<feature type="transmembrane region" description="Helical" evidence="7">
    <location>
        <begin position="50"/>
        <end position="71"/>
    </location>
</feature>
<sequence length="466" mass="52600">MIRFFRHYIPVSILLLIVIEALLLVFSIYAGVSFRFFDTGAPIPESLGPLMPRAIVFAIVMILSMTIFGLYEYWEWEGGVKGMLLRLGASFMVGFIAMSVIFYLMPDLFLGRGAFTFAFISAMTGITLARLIIFKWADLNAWKRRVLVLGTGSRAAKIDALMKEASTGPRLNIVGYLPLQGTHHYVDHSKILAEQGSLTSIVEKFNIEEIIIAVRDRRGGGLPMDELLECKLKGIKVVELSTFFERETGQLQLESLSASWMVLSEGFQNGLARDLIKRAFDLCVSSIILTLSLPVMLITAILILIESGFPILYKQERVGQDSSIFTVLKFRSMRVDAEKDGKPKWAVQNDDRTTRIGRIIRKVRIDELPQIFNVLKGDMSFVGPRPERPFFVEKLVKEIPYYSSRHSVKPGITGWAQVRASYGASVEDSLEKLQFDLYYIKNHGLFLDLMILFQTAQVVIWGKGAR</sequence>
<evidence type="ECO:0000313" key="10">
    <source>
        <dbReference type="Proteomes" id="UP000295367"/>
    </source>
</evidence>
<comment type="caution">
    <text evidence="9">The sequence shown here is derived from an EMBL/GenBank/DDBJ whole genome shotgun (WGS) entry which is preliminary data.</text>
</comment>
<proteinExistence type="inferred from homology"/>
<dbReference type="NCBIfam" id="TIGR03013">
    <property type="entry name" value="EpsB_2"/>
    <property type="match status" value="1"/>
</dbReference>
<dbReference type="InterPro" id="IPR003362">
    <property type="entry name" value="Bact_transf"/>
</dbReference>
<feature type="domain" description="Bacterial sugar transferase" evidence="8">
    <location>
        <begin position="277"/>
        <end position="460"/>
    </location>
</feature>
<dbReference type="PANTHER" id="PTHR30576:SF0">
    <property type="entry name" value="UNDECAPRENYL-PHOSPHATE N-ACETYLGALACTOSAMINYL 1-PHOSPHATE TRANSFERASE-RELATED"/>
    <property type="match status" value="1"/>
</dbReference>
<keyword evidence="3 9" id="KW-0808">Transferase</keyword>
<name>A0A4R3XUJ4_9PROT</name>
<feature type="transmembrane region" description="Helical" evidence="7">
    <location>
        <begin position="83"/>
        <end position="105"/>
    </location>
</feature>
<comment type="subcellular location">
    <subcellularLocation>
        <location evidence="1">Membrane</location>
        <topology evidence="1">Multi-pass membrane protein</topology>
    </subcellularLocation>
</comment>
<feature type="transmembrane region" description="Helical" evidence="7">
    <location>
        <begin position="282"/>
        <end position="305"/>
    </location>
</feature>
<dbReference type="RefSeq" id="WP_124944770.1">
    <property type="nucleotide sequence ID" value="NZ_BHVT01000002.1"/>
</dbReference>
<dbReference type="PANTHER" id="PTHR30576">
    <property type="entry name" value="COLANIC BIOSYNTHESIS UDP-GLUCOSE LIPID CARRIER TRANSFERASE"/>
    <property type="match status" value="1"/>
</dbReference>
<accession>A0A4R3XUJ4</accession>
<evidence type="ECO:0000259" key="8">
    <source>
        <dbReference type="Pfam" id="PF02397"/>
    </source>
</evidence>
<evidence type="ECO:0000256" key="3">
    <source>
        <dbReference type="ARBA" id="ARBA00022679"/>
    </source>
</evidence>
<gene>
    <name evidence="9" type="ORF">EDC63_12135</name>
</gene>